<dbReference type="PANTHER" id="PTHR43289:SF34">
    <property type="entry name" value="SERINE_THREONINE-PROTEIN KINASE YBDM-RELATED"/>
    <property type="match status" value="1"/>
</dbReference>
<feature type="transmembrane region" description="Helical" evidence="5">
    <location>
        <begin position="702"/>
        <end position="720"/>
    </location>
</feature>
<keyword evidence="5" id="KW-0812">Transmembrane</keyword>
<evidence type="ECO:0000313" key="8">
    <source>
        <dbReference type="Proteomes" id="UP000255467"/>
    </source>
</evidence>
<evidence type="ECO:0000256" key="5">
    <source>
        <dbReference type="SAM" id="Phobius"/>
    </source>
</evidence>
<accession>A0A378YG64</accession>
<dbReference type="RefSeq" id="WP_051036727.1">
    <property type="nucleotide sequence ID" value="NZ_UGRY01000002.1"/>
</dbReference>
<dbReference type="Proteomes" id="UP000255467">
    <property type="component" value="Unassembled WGS sequence"/>
</dbReference>
<keyword evidence="3 7" id="KW-0418">Kinase</keyword>
<dbReference type="SUPFAM" id="SSF56112">
    <property type="entry name" value="Protein kinase-like (PK-like)"/>
    <property type="match status" value="1"/>
</dbReference>
<evidence type="ECO:0000256" key="1">
    <source>
        <dbReference type="ARBA" id="ARBA00022679"/>
    </source>
</evidence>
<dbReference type="GO" id="GO:0004674">
    <property type="term" value="F:protein serine/threonine kinase activity"/>
    <property type="evidence" value="ECO:0007669"/>
    <property type="project" value="UniProtKB-EC"/>
</dbReference>
<evidence type="ECO:0000259" key="6">
    <source>
        <dbReference type="PROSITE" id="PS50011"/>
    </source>
</evidence>
<keyword evidence="4" id="KW-0067">ATP-binding</keyword>
<feature type="transmembrane region" description="Helical" evidence="5">
    <location>
        <begin position="583"/>
        <end position="602"/>
    </location>
</feature>
<dbReference type="Gene3D" id="1.10.510.10">
    <property type="entry name" value="Transferase(Phosphotransferase) domain 1"/>
    <property type="match status" value="2"/>
</dbReference>
<name>A0A378YG64_9NOCA</name>
<evidence type="ECO:0000256" key="4">
    <source>
        <dbReference type="ARBA" id="ARBA00022840"/>
    </source>
</evidence>
<feature type="transmembrane region" description="Helical" evidence="5">
    <location>
        <begin position="485"/>
        <end position="507"/>
    </location>
</feature>
<evidence type="ECO:0000256" key="3">
    <source>
        <dbReference type="ARBA" id="ARBA00022777"/>
    </source>
</evidence>
<dbReference type="PANTHER" id="PTHR43289">
    <property type="entry name" value="MITOGEN-ACTIVATED PROTEIN KINASE KINASE KINASE 20-RELATED"/>
    <property type="match status" value="1"/>
</dbReference>
<feature type="transmembrane region" description="Helical" evidence="5">
    <location>
        <begin position="614"/>
        <end position="641"/>
    </location>
</feature>
<keyword evidence="2" id="KW-0547">Nucleotide-binding</keyword>
<keyword evidence="8" id="KW-1185">Reference proteome</keyword>
<protein>
    <submittedName>
        <fullName evidence="7">Serine/threonine-protein kinase pknB</fullName>
        <ecNumber evidence="7">2.7.11.1</ecNumber>
    </submittedName>
</protein>
<dbReference type="Pfam" id="PF00069">
    <property type="entry name" value="Pkinase"/>
    <property type="match status" value="1"/>
</dbReference>
<dbReference type="STRING" id="1406858.GCA_000710895_06023"/>
<dbReference type="AlphaFoldDB" id="A0A378YG64"/>
<keyword evidence="5" id="KW-0472">Membrane</keyword>
<evidence type="ECO:0000256" key="2">
    <source>
        <dbReference type="ARBA" id="ARBA00022741"/>
    </source>
</evidence>
<dbReference type="InterPro" id="IPR011009">
    <property type="entry name" value="Kinase-like_dom_sf"/>
</dbReference>
<organism evidence="7 8">
    <name type="scientific">Nocardia otitidiscaviarum</name>
    <dbReference type="NCBI Taxonomy" id="1823"/>
    <lineage>
        <taxon>Bacteria</taxon>
        <taxon>Bacillati</taxon>
        <taxon>Actinomycetota</taxon>
        <taxon>Actinomycetes</taxon>
        <taxon>Mycobacteriales</taxon>
        <taxon>Nocardiaceae</taxon>
        <taxon>Nocardia</taxon>
    </lineage>
</organism>
<feature type="domain" description="Protein kinase" evidence="6">
    <location>
        <begin position="145"/>
        <end position="463"/>
    </location>
</feature>
<dbReference type="EMBL" id="UGRY01000002">
    <property type="protein sequence ID" value="SUA75540.1"/>
    <property type="molecule type" value="Genomic_DNA"/>
</dbReference>
<keyword evidence="5" id="KW-1133">Transmembrane helix</keyword>
<dbReference type="InterPro" id="IPR000719">
    <property type="entry name" value="Prot_kinase_dom"/>
</dbReference>
<gene>
    <name evidence="7" type="primary">pknB_3</name>
    <name evidence="7" type="ORF">NCTC1934_02130</name>
</gene>
<proteinExistence type="predicted"/>
<dbReference type="OrthoDB" id="4569664at2"/>
<reference evidence="7 8" key="1">
    <citation type="submission" date="2018-06" db="EMBL/GenBank/DDBJ databases">
        <authorList>
            <consortium name="Pathogen Informatics"/>
            <person name="Doyle S."/>
        </authorList>
    </citation>
    <scope>NUCLEOTIDE SEQUENCE [LARGE SCALE GENOMIC DNA]</scope>
    <source>
        <strain evidence="7 8">NCTC1934</strain>
    </source>
</reference>
<evidence type="ECO:0000313" key="7">
    <source>
        <dbReference type="EMBL" id="SUA75540.1"/>
    </source>
</evidence>
<dbReference type="EC" id="2.7.11.1" evidence="7"/>
<dbReference type="GO" id="GO:0005524">
    <property type="term" value="F:ATP binding"/>
    <property type="evidence" value="ECO:0007669"/>
    <property type="project" value="UniProtKB-KW"/>
</dbReference>
<sequence>MIVDDFHAEAVARFVADWEAVLRGGGFEPPPLHRYVPDGTEVRLAVLADLVRVDMRQRWRRTGTGKRITEYGTEFPEVADSPHFVELVCEEYLVRRRYRQVDLETFSAEYPELAAEIRARFADRSAYTPPSLPAHIDIGHRLDDFDLLTDLGGDERGRVFLARQLSMQRLVAVRVDTGADADAATVARLDHQYIVRVFDERHLEDGGKPLRLLYMQYLPGGTVADLLARLRRNGQRPASGTALLGAVDAVMEARGEIRPADSSVRTELAALSWPETVAWVGRRLAVALDYADRHGVPHRDIRPGTVLFTAEGVPKLADFGLASRYPDFDDSIADAVRLRYHSPEYLTALLDPAAPMPDTRGDIYALGLLLWEMLTGTLPFADPESDNHAGDNDTVTPPDADRPRLIAAMLRQRSAGVPPAALDTLPADTPATLRRVLLECLHPHPDRRWRSGAELAGQLDLTLDARARDLVDPPPTSLRHRARGWALPIAALCVGVPNVLASVYNIRLNQRLIVDRLAEADQQRFETVALVNNSIAFPLAALLLIWLCRRPLTVPFRLARGHEYSAAELARARADTLTVGDRAVLVPFAMWLLAGIIWPLALAGSGVPLAPGQFAHFFAAQVVCATIALAYPFFLITLFAVRSLYPQLLVRGGIGPTDGAQLWALARRSNFYLAAAASVPLLGAASATFVPATDLESVIVPVRWLSVGGILAFVITYWLFRLLEADLRALVRAIPRGVR</sequence>
<feature type="transmembrane region" description="Helical" evidence="5">
    <location>
        <begin position="671"/>
        <end position="690"/>
    </location>
</feature>
<keyword evidence="1 7" id="KW-0808">Transferase</keyword>
<dbReference type="PROSITE" id="PS50011">
    <property type="entry name" value="PROTEIN_KINASE_DOM"/>
    <property type="match status" value="1"/>
</dbReference>